<dbReference type="BioCyc" id="CCAL311458:G131R-1004-MONOMER"/>
<dbReference type="EMBL" id="BA000048">
    <property type="protein sequence ID" value="BAJ50849.1"/>
    <property type="molecule type" value="Genomic_DNA"/>
</dbReference>
<dbReference type="Proteomes" id="UP000008120">
    <property type="component" value="Chromosome"/>
</dbReference>
<dbReference type="EMBL" id="AP011853">
    <property type="protein sequence ID" value="BAJ48059.1"/>
    <property type="molecule type" value="Genomic_DNA"/>
</dbReference>
<evidence type="ECO:0000313" key="5">
    <source>
        <dbReference type="Proteomes" id="UP000008120"/>
    </source>
</evidence>
<sequence>MVTAYVLRLVSAQPIPLDFFSGFAVRGLFFRMLKSFDSVLADEVHDARTLSPYSVSPVETLAGRGIFYGVIQPGFVFQMRMNALNGVVSDALMKSLLSADASCLELNDVEVWMREVAVKNWEPLEKVDVYEGLRLSVRFRSPTFFRSTQKGPTFFMRLLPRRLRKPVRPVYRYMILPDPYLFFRTLARLYRQFGEPGFPYKSYSEWLLEGGVALETFSRLRVSKVYDDRGRWSRGFVGHVVFTIPRDLFDRRMASITVNLLEFARFSNVGGNRTAGFGVLDYRVYPPRDGDEE</sequence>
<feature type="domain" description="CRISPR-associated protein Cas6 C-terminal" evidence="1">
    <location>
        <begin position="137"/>
        <end position="279"/>
    </location>
</feature>
<evidence type="ECO:0000313" key="4">
    <source>
        <dbReference type="EMBL" id="BAJ50849.1"/>
    </source>
</evidence>
<protein>
    <submittedName>
        <fullName evidence="3">CRISPR-associated protein</fullName>
    </submittedName>
</protein>
<reference evidence="3 5" key="2">
    <citation type="journal article" date="2011" name="Nucleic Acids Res.">
        <title>Insights into the evolution of Archaea and eukaryotic protein modifier systems revealed by the genome of a novel archaeal group.</title>
        <authorList>
            <person name="Nunoura T."/>
            <person name="Takaki Y."/>
            <person name="Kakuta J."/>
            <person name="Nishi S."/>
            <person name="Sugahara J."/>
            <person name="Kazama H."/>
            <person name="Chee G."/>
            <person name="Hattori M."/>
            <person name="Kanai A."/>
            <person name="Atomi H."/>
            <person name="Takai K."/>
            <person name="Takami H."/>
        </authorList>
    </citation>
    <scope>NUCLEOTIDE SEQUENCE [LARGE SCALE GENOMIC DNA]</scope>
</reference>
<dbReference type="Gene3D" id="3.30.70.1890">
    <property type="match status" value="1"/>
</dbReference>
<dbReference type="CDD" id="cd21141">
    <property type="entry name" value="Cas6_III-like"/>
    <property type="match status" value="1"/>
</dbReference>
<dbReference type="Pfam" id="PF19308">
    <property type="entry name" value="CRISPR_Cas6_N"/>
    <property type="match status" value="1"/>
</dbReference>
<dbReference type="AlphaFoldDB" id="E6N6Z0"/>
<dbReference type="Gene3D" id="3.30.70.1900">
    <property type="match status" value="1"/>
</dbReference>
<organism evidence="3 5">
    <name type="scientific">Caldiarchaeum subterraneum</name>
    <dbReference type="NCBI Taxonomy" id="311458"/>
    <lineage>
        <taxon>Archaea</taxon>
        <taxon>Nitrososphaerota</taxon>
        <taxon>Candidatus Caldarchaeales</taxon>
        <taxon>Candidatus Caldarchaeaceae</taxon>
        <taxon>Candidatus Caldarchaeum</taxon>
    </lineage>
</organism>
<dbReference type="KEGG" id="csu:CSUB_C0996"/>
<dbReference type="InterPro" id="IPR045648">
    <property type="entry name" value="CRISPR-assoc_Cas6-like_N"/>
</dbReference>
<dbReference type="InterPro" id="IPR045747">
    <property type="entry name" value="CRISPR-assoc_prot_Cas6_N_sf"/>
</dbReference>
<dbReference type="STRING" id="311458.CSUB_C0996"/>
<evidence type="ECO:0000259" key="2">
    <source>
        <dbReference type="Pfam" id="PF19308"/>
    </source>
</evidence>
<dbReference type="Pfam" id="PF10040">
    <property type="entry name" value="CRISPR_Cas6"/>
    <property type="match status" value="1"/>
</dbReference>
<evidence type="ECO:0000313" key="3">
    <source>
        <dbReference type="EMBL" id="BAJ48059.1"/>
    </source>
</evidence>
<proteinExistence type="predicted"/>
<gene>
    <name evidence="4" type="ORF">CSUB_C0996</name>
    <name evidence="3" type="ORF">HGMM_F34A01C14</name>
</gene>
<reference evidence="3 5" key="1">
    <citation type="journal article" date="2005" name="Environ. Microbiol.">
        <title>Genetic and functional properties of uncultivated thermophilic crenarchaeotes from a subsurface gold mine as revealed by analysis of genome fragments.</title>
        <authorList>
            <person name="Nunoura T."/>
            <person name="Hirayama H."/>
            <person name="Takami H."/>
            <person name="Oida H."/>
            <person name="Nishi S."/>
            <person name="Shimamura S."/>
            <person name="Suzuki Y."/>
            <person name="Inagaki F."/>
            <person name="Takai K."/>
            <person name="Nealson K.H."/>
            <person name="Horikoshi K."/>
        </authorList>
    </citation>
    <scope>NUCLEOTIDE SEQUENCE [LARGE SCALE GENOMIC DNA]</scope>
</reference>
<feature type="domain" description="CRISPR-associated protein Cas6-like N-terminal" evidence="2">
    <location>
        <begin position="3"/>
        <end position="60"/>
    </location>
</feature>
<accession>E6N6Z0</accession>
<name>E6N6Z0_CALS0</name>
<evidence type="ECO:0000259" key="1">
    <source>
        <dbReference type="Pfam" id="PF10040"/>
    </source>
</evidence>
<dbReference type="InterPro" id="IPR019267">
    <property type="entry name" value="CRISPR-assoc_Cas6_C"/>
</dbReference>